<dbReference type="FunFam" id="2.10.25.10:FF:000117">
    <property type="entry name" value="Delta-like protein"/>
    <property type="match status" value="1"/>
</dbReference>
<dbReference type="SUPFAM" id="SSF57184">
    <property type="entry name" value="Growth factor receptor domain"/>
    <property type="match status" value="1"/>
</dbReference>
<dbReference type="GO" id="GO:0005509">
    <property type="term" value="F:calcium ion binding"/>
    <property type="evidence" value="ECO:0007669"/>
    <property type="project" value="InterPro"/>
</dbReference>
<dbReference type="Proteomes" id="UP000596742">
    <property type="component" value="Unassembled WGS sequence"/>
</dbReference>
<dbReference type="SMART" id="SM00179">
    <property type="entry name" value="EGF_CA"/>
    <property type="match status" value="5"/>
</dbReference>
<protein>
    <submittedName>
        <fullName evidence="10">Uncharacterized protein</fullName>
    </submittedName>
</protein>
<gene>
    <name evidence="10" type="ORF">MGAL_10B013031</name>
</gene>
<evidence type="ECO:0000259" key="9">
    <source>
        <dbReference type="PROSITE" id="PS50835"/>
    </source>
</evidence>
<feature type="disulfide bond" evidence="6">
    <location>
        <begin position="107"/>
        <end position="117"/>
    </location>
</feature>
<dbReference type="SMART" id="SM00408">
    <property type="entry name" value="IGc2"/>
    <property type="match status" value="2"/>
</dbReference>
<dbReference type="InterPro" id="IPR001881">
    <property type="entry name" value="EGF-like_Ca-bd_dom"/>
</dbReference>
<comment type="caution">
    <text evidence="6">Lacks conserved residue(s) required for the propagation of feature annotation.</text>
</comment>
<feature type="domain" description="EGF-like" evidence="8">
    <location>
        <begin position="28"/>
        <end position="64"/>
    </location>
</feature>
<dbReference type="PROSITE" id="PS50026">
    <property type="entry name" value="EGF_3"/>
    <property type="match status" value="5"/>
</dbReference>
<dbReference type="SMART" id="SM00409">
    <property type="entry name" value="IG"/>
    <property type="match status" value="2"/>
</dbReference>
<feature type="disulfide bond" evidence="6">
    <location>
        <begin position="54"/>
        <end position="63"/>
    </location>
</feature>
<accession>A0A8B6DJI6</accession>
<sequence length="508" mass="55855">HGSTCVEDHGKFTCICNPGFLGAQCNIDMNECASNPCHNNGTCNDRANSYTCSCKAGYNGVNCETNIDECASNPCQNGTCTDKVNGYSCSCYSGFTGTHCSKDIDECASNPCQYGTCTDKVNGYSCSCYSGFTGTHCAKGVDECASQPCQNNGTCVDQHNGYTCFCLSGDSGQNCEKRSQYPVRPSVMLIKTKIIDEGIRLVEIPCFAEGVPYPIVKWDTVNGMFQANIKQVSHFLVIENVTTADAVYQMSSFIRFFKYCSYTNYAVSSWFMDANLVCNVTGYPTPVVKWQFNQIPQASTGTTFTVSRVTNSSTGLYSCIATNDAGTSQANIILKVTYDPPKIISPPLTTISKAGESHNFTCRSTGHPVPVISWTFDSFSGLHTGLPRHVTFDNGAVLKLLNMQDSGQLTCTAVNEFGSDTSSANVIVKHYKLVDAEILGEEALELKVENVDAFKLKQLELEHEFKLKQAELEMKERLEMEKKEKEDEFKLKELEMKEGDGEKQDELK</sequence>
<feature type="domain" description="Ig-like" evidence="9">
    <location>
        <begin position="276"/>
        <end position="337"/>
    </location>
</feature>
<dbReference type="PRINTS" id="PR00010">
    <property type="entry name" value="EGFBLOOD"/>
</dbReference>
<evidence type="ECO:0000256" key="6">
    <source>
        <dbReference type="PROSITE-ProRule" id="PRU00076"/>
    </source>
</evidence>
<dbReference type="Pfam" id="PF07679">
    <property type="entry name" value="I-set"/>
    <property type="match status" value="1"/>
</dbReference>
<dbReference type="PROSITE" id="PS01187">
    <property type="entry name" value="EGF_CA"/>
    <property type="match status" value="1"/>
</dbReference>
<dbReference type="Pfam" id="PF13927">
    <property type="entry name" value="Ig_3"/>
    <property type="match status" value="1"/>
</dbReference>
<dbReference type="PROSITE" id="PS01186">
    <property type="entry name" value="EGF_2"/>
    <property type="match status" value="4"/>
</dbReference>
<feature type="disulfide bond" evidence="6">
    <location>
        <begin position="16"/>
        <end position="25"/>
    </location>
</feature>
<dbReference type="InterPro" id="IPR009030">
    <property type="entry name" value="Growth_fac_rcpt_cys_sf"/>
</dbReference>
<keyword evidence="2" id="KW-0732">Signal</keyword>
<dbReference type="PROSITE" id="PS00022">
    <property type="entry name" value="EGF_1"/>
    <property type="match status" value="5"/>
</dbReference>
<dbReference type="Pfam" id="PF00008">
    <property type="entry name" value="EGF"/>
    <property type="match status" value="4"/>
</dbReference>
<evidence type="ECO:0000256" key="5">
    <source>
        <dbReference type="ARBA" id="ARBA00023180"/>
    </source>
</evidence>
<evidence type="ECO:0000313" key="11">
    <source>
        <dbReference type="Proteomes" id="UP000596742"/>
    </source>
</evidence>
<keyword evidence="11" id="KW-1185">Reference proteome</keyword>
<feature type="non-terminal residue" evidence="10">
    <location>
        <position position="1"/>
    </location>
</feature>
<keyword evidence="1 6" id="KW-0245">EGF-like domain</keyword>
<feature type="domain" description="EGF-like" evidence="8">
    <location>
        <begin position="1"/>
        <end position="26"/>
    </location>
</feature>
<dbReference type="OrthoDB" id="6137107at2759"/>
<feature type="domain" description="EGF-like" evidence="8">
    <location>
        <begin position="140"/>
        <end position="176"/>
    </location>
</feature>
<dbReference type="InterPro" id="IPR013783">
    <property type="entry name" value="Ig-like_fold"/>
</dbReference>
<comment type="caution">
    <text evidence="10">The sequence shown here is derived from an EMBL/GenBank/DDBJ whole genome shotgun (WGS) entry which is preliminary data.</text>
</comment>
<evidence type="ECO:0000256" key="3">
    <source>
        <dbReference type="ARBA" id="ARBA00022737"/>
    </source>
</evidence>
<feature type="disulfide bond" evidence="6">
    <location>
        <begin position="166"/>
        <end position="175"/>
    </location>
</feature>
<keyword evidence="4 6" id="KW-1015">Disulfide bond</keyword>
<evidence type="ECO:0000256" key="1">
    <source>
        <dbReference type="ARBA" id="ARBA00022536"/>
    </source>
</evidence>
<reference evidence="10" key="1">
    <citation type="submission" date="2018-11" db="EMBL/GenBank/DDBJ databases">
        <authorList>
            <person name="Alioto T."/>
            <person name="Alioto T."/>
        </authorList>
    </citation>
    <scope>NUCLEOTIDE SEQUENCE</scope>
</reference>
<evidence type="ECO:0000256" key="4">
    <source>
        <dbReference type="ARBA" id="ARBA00023157"/>
    </source>
</evidence>
<organism evidence="10 11">
    <name type="scientific">Mytilus galloprovincialis</name>
    <name type="common">Mediterranean mussel</name>
    <dbReference type="NCBI Taxonomy" id="29158"/>
    <lineage>
        <taxon>Eukaryota</taxon>
        <taxon>Metazoa</taxon>
        <taxon>Spiralia</taxon>
        <taxon>Lophotrochozoa</taxon>
        <taxon>Mollusca</taxon>
        <taxon>Bivalvia</taxon>
        <taxon>Autobranchia</taxon>
        <taxon>Pteriomorphia</taxon>
        <taxon>Mytilida</taxon>
        <taxon>Mytiloidea</taxon>
        <taxon>Mytilidae</taxon>
        <taxon>Mytilinae</taxon>
        <taxon>Mytilus</taxon>
    </lineage>
</organism>
<proteinExistence type="predicted"/>
<feature type="domain" description="Ig-like" evidence="9">
    <location>
        <begin position="341"/>
        <end position="427"/>
    </location>
</feature>
<dbReference type="SUPFAM" id="SSF57196">
    <property type="entry name" value="EGF/Laminin"/>
    <property type="match status" value="2"/>
</dbReference>
<dbReference type="FunFam" id="2.10.25.10:FF:000143">
    <property type="entry name" value="Protein crumbs 1"/>
    <property type="match status" value="1"/>
</dbReference>
<dbReference type="InterPro" id="IPR018097">
    <property type="entry name" value="EGF_Ca-bd_CS"/>
</dbReference>
<feature type="domain" description="EGF-like" evidence="8">
    <location>
        <begin position="66"/>
        <end position="101"/>
    </location>
</feature>
<dbReference type="PROSITE" id="PS50835">
    <property type="entry name" value="IG_LIKE"/>
    <property type="match status" value="2"/>
</dbReference>
<feature type="region of interest" description="Disordered" evidence="7">
    <location>
        <begin position="482"/>
        <end position="508"/>
    </location>
</feature>
<dbReference type="AlphaFoldDB" id="A0A8B6DJI6"/>
<dbReference type="PANTHER" id="PTHR24049">
    <property type="entry name" value="CRUMBS FAMILY MEMBER"/>
    <property type="match status" value="1"/>
</dbReference>
<feature type="domain" description="EGF-like" evidence="8">
    <location>
        <begin position="103"/>
        <end position="138"/>
    </location>
</feature>
<dbReference type="FunFam" id="2.10.25.10:FF:000434">
    <property type="entry name" value="Predicted protein"/>
    <property type="match status" value="1"/>
</dbReference>
<keyword evidence="3" id="KW-0677">Repeat</keyword>
<dbReference type="InterPro" id="IPR051022">
    <property type="entry name" value="Notch_Cell-Fate_Det"/>
</dbReference>
<dbReference type="InterPro" id="IPR003598">
    <property type="entry name" value="Ig_sub2"/>
</dbReference>
<dbReference type="EMBL" id="UYJE01003533">
    <property type="protein sequence ID" value="VDI20003.1"/>
    <property type="molecule type" value="Genomic_DNA"/>
</dbReference>
<dbReference type="InterPro" id="IPR007110">
    <property type="entry name" value="Ig-like_dom"/>
</dbReference>
<dbReference type="InterPro" id="IPR000152">
    <property type="entry name" value="EGF-type_Asp/Asn_hydroxyl_site"/>
</dbReference>
<dbReference type="SMART" id="SM00181">
    <property type="entry name" value="EGF"/>
    <property type="match status" value="5"/>
</dbReference>
<evidence type="ECO:0000256" key="2">
    <source>
        <dbReference type="ARBA" id="ARBA00022729"/>
    </source>
</evidence>
<dbReference type="Gene3D" id="2.10.25.10">
    <property type="entry name" value="Laminin"/>
    <property type="match status" value="5"/>
</dbReference>
<dbReference type="Gene3D" id="2.60.40.10">
    <property type="entry name" value="Immunoglobulins"/>
    <property type="match status" value="2"/>
</dbReference>
<dbReference type="SUPFAM" id="SSF48726">
    <property type="entry name" value="Immunoglobulin"/>
    <property type="match status" value="2"/>
</dbReference>
<dbReference type="InterPro" id="IPR013032">
    <property type="entry name" value="EGF-like_CS"/>
</dbReference>
<feature type="disulfide bond" evidence="6">
    <location>
        <begin position="91"/>
        <end position="100"/>
    </location>
</feature>
<feature type="disulfide bond" evidence="6">
    <location>
        <begin position="70"/>
        <end position="80"/>
    </location>
</feature>
<dbReference type="Pfam" id="PF12661">
    <property type="entry name" value="hEGF"/>
    <property type="match status" value="1"/>
</dbReference>
<evidence type="ECO:0000259" key="8">
    <source>
        <dbReference type="PROSITE" id="PS50026"/>
    </source>
</evidence>
<dbReference type="InterPro" id="IPR013098">
    <property type="entry name" value="Ig_I-set"/>
</dbReference>
<evidence type="ECO:0000313" key="10">
    <source>
        <dbReference type="EMBL" id="VDI20003.1"/>
    </source>
</evidence>
<feature type="disulfide bond" evidence="6">
    <location>
        <begin position="128"/>
        <end position="137"/>
    </location>
</feature>
<dbReference type="InterPro" id="IPR036179">
    <property type="entry name" value="Ig-like_dom_sf"/>
</dbReference>
<dbReference type="InterPro" id="IPR000742">
    <property type="entry name" value="EGF"/>
</dbReference>
<name>A0A8B6DJI6_MYTGA</name>
<dbReference type="CDD" id="cd00054">
    <property type="entry name" value="EGF_CA"/>
    <property type="match status" value="4"/>
</dbReference>
<dbReference type="InterPro" id="IPR003599">
    <property type="entry name" value="Ig_sub"/>
</dbReference>
<dbReference type="FunFam" id="2.10.25.10:FF:000472">
    <property type="entry name" value="Uncharacterized protein, isoform A"/>
    <property type="match status" value="1"/>
</dbReference>
<keyword evidence="5" id="KW-0325">Glycoprotein</keyword>
<evidence type="ECO:0000256" key="7">
    <source>
        <dbReference type="SAM" id="MobiDB-lite"/>
    </source>
</evidence>
<dbReference type="PROSITE" id="PS00010">
    <property type="entry name" value="ASX_HYDROXYL"/>
    <property type="match status" value="4"/>
</dbReference>